<protein>
    <recommendedName>
        <fullName evidence="5">Serpin domain-containing protein</fullName>
    </recommendedName>
</protein>
<dbReference type="InParanoid" id="A0A6L2PM34"/>
<dbReference type="InterPro" id="IPR036186">
    <property type="entry name" value="Serpin_sf"/>
</dbReference>
<dbReference type="Proteomes" id="UP000502823">
    <property type="component" value="Unassembled WGS sequence"/>
</dbReference>
<evidence type="ECO:0000256" key="3">
    <source>
        <dbReference type="ARBA" id="ARBA00022900"/>
    </source>
</evidence>
<evidence type="ECO:0000259" key="5">
    <source>
        <dbReference type="SMART" id="SM00093"/>
    </source>
</evidence>
<comment type="similarity">
    <text evidence="1 4">Belongs to the serpin family.</text>
</comment>
<dbReference type="Gene3D" id="3.30.497.10">
    <property type="entry name" value="Antithrombin, subunit I, domain 2"/>
    <property type="match status" value="1"/>
</dbReference>
<dbReference type="InterPro" id="IPR042185">
    <property type="entry name" value="Serpin_sf_2"/>
</dbReference>
<keyword evidence="2" id="KW-0646">Protease inhibitor</keyword>
<evidence type="ECO:0000256" key="2">
    <source>
        <dbReference type="ARBA" id="ARBA00022690"/>
    </source>
</evidence>
<dbReference type="SUPFAM" id="SSF56574">
    <property type="entry name" value="Serpins"/>
    <property type="match status" value="1"/>
</dbReference>
<name>A0A6L2PM34_COPFO</name>
<dbReference type="SMART" id="SM00093">
    <property type="entry name" value="SERPIN"/>
    <property type="match status" value="1"/>
</dbReference>
<dbReference type="PANTHER" id="PTHR11461:SF211">
    <property type="entry name" value="GH10112P-RELATED"/>
    <property type="match status" value="1"/>
</dbReference>
<gene>
    <name evidence="6" type="ORF">Cfor_08445</name>
</gene>
<dbReference type="OrthoDB" id="671595at2759"/>
<proteinExistence type="inferred from homology"/>
<dbReference type="AlphaFoldDB" id="A0A6L2PM34"/>
<accession>A0A6L2PM34</accession>
<dbReference type="EMBL" id="BLKM01004688">
    <property type="protein sequence ID" value="GFG32152.1"/>
    <property type="molecule type" value="Genomic_DNA"/>
</dbReference>
<dbReference type="GO" id="GO:0004867">
    <property type="term" value="F:serine-type endopeptidase inhibitor activity"/>
    <property type="evidence" value="ECO:0007669"/>
    <property type="project" value="UniProtKB-KW"/>
</dbReference>
<feature type="domain" description="Serpin" evidence="5">
    <location>
        <begin position="1"/>
        <end position="343"/>
    </location>
</feature>
<sequence>MLILQSLSTNGTEDSFVMSPVSLHLALALTYLGARGRTADQMATGLKLHSNQSSLRTGFRHLFSSLKSSGSMNLQVANRMYIQNSFNVLEDFRKLARKSFGSDTQEVNFANNYEKARKTINRWVKKKTGQKITQIIGPGVLNEMTRLVLVNAVYFSAEWLQPFNTENTKVGKFHVSRNKEVDVPMMHMKAFLGYKHVVSSGVRILELPYQDDAASMFILLPDDLEGIKNLESGENFATVTSNFTDVQSQEINLTLPKFRVETSLDLKGNLMQLGMKDMFQKDSADFSGITGSRDLYVSHVLQKAFVEVTELGTEAGASSAVQLVCIEAESRTSAVEISMYMTKWAEECSKKWRGYVEVGGGQKGDGIKNKQK</sequence>
<dbReference type="PANTHER" id="PTHR11461">
    <property type="entry name" value="SERINE PROTEASE INHIBITOR, SERPIN"/>
    <property type="match status" value="1"/>
</dbReference>
<dbReference type="Gene3D" id="2.30.39.10">
    <property type="entry name" value="Alpha-1-antitrypsin, domain 1"/>
    <property type="match status" value="1"/>
</dbReference>
<evidence type="ECO:0000256" key="1">
    <source>
        <dbReference type="ARBA" id="ARBA00009500"/>
    </source>
</evidence>
<comment type="caution">
    <text evidence="6">The sequence shown here is derived from an EMBL/GenBank/DDBJ whole genome shotgun (WGS) entry which is preliminary data.</text>
</comment>
<evidence type="ECO:0000256" key="4">
    <source>
        <dbReference type="RuleBase" id="RU000411"/>
    </source>
</evidence>
<dbReference type="InterPro" id="IPR023796">
    <property type="entry name" value="Serpin_dom"/>
</dbReference>
<evidence type="ECO:0000313" key="7">
    <source>
        <dbReference type="Proteomes" id="UP000502823"/>
    </source>
</evidence>
<dbReference type="InterPro" id="IPR042178">
    <property type="entry name" value="Serpin_sf_1"/>
</dbReference>
<dbReference type="InterPro" id="IPR000215">
    <property type="entry name" value="Serpin_fam"/>
</dbReference>
<dbReference type="CDD" id="cd19601">
    <property type="entry name" value="serpin42Da-like"/>
    <property type="match status" value="1"/>
</dbReference>
<keyword evidence="7" id="KW-1185">Reference proteome</keyword>
<organism evidence="6 7">
    <name type="scientific">Coptotermes formosanus</name>
    <name type="common">Formosan subterranean termite</name>
    <dbReference type="NCBI Taxonomy" id="36987"/>
    <lineage>
        <taxon>Eukaryota</taxon>
        <taxon>Metazoa</taxon>
        <taxon>Ecdysozoa</taxon>
        <taxon>Arthropoda</taxon>
        <taxon>Hexapoda</taxon>
        <taxon>Insecta</taxon>
        <taxon>Pterygota</taxon>
        <taxon>Neoptera</taxon>
        <taxon>Polyneoptera</taxon>
        <taxon>Dictyoptera</taxon>
        <taxon>Blattodea</taxon>
        <taxon>Blattoidea</taxon>
        <taxon>Termitoidae</taxon>
        <taxon>Rhinotermitidae</taxon>
        <taxon>Coptotermes</taxon>
    </lineage>
</organism>
<dbReference type="GO" id="GO:0005615">
    <property type="term" value="C:extracellular space"/>
    <property type="evidence" value="ECO:0007669"/>
    <property type="project" value="InterPro"/>
</dbReference>
<keyword evidence="3" id="KW-0722">Serine protease inhibitor</keyword>
<dbReference type="Pfam" id="PF00079">
    <property type="entry name" value="Serpin"/>
    <property type="match status" value="1"/>
</dbReference>
<reference evidence="7" key="1">
    <citation type="submission" date="2020-01" db="EMBL/GenBank/DDBJ databases">
        <title>Draft genome sequence of the Termite Coptotermes fromosanus.</title>
        <authorList>
            <person name="Itakura S."/>
            <person name="Yosikawa Y."/>
            <person name="Umezawa K."/>
        </authorList>
    </citation>
    <scope>NUCLEOTIDE SEQUENCE [LARGE SCALE GENOMIC DNA]</scope>
</reference>
<evidence type="ECO:0000313" key="6">
    <source>
        <dbReference type="EMBL" id="GFG32152.1"/>
    </source>
</evidence>